<feature type="compositionally biased region" description="Polar residues" evidence="2">
    <location>
        <begin position="44"/>
        <end position="54"/>
    </location>
</feature>
<feature type="compositionally biased region" description="Polar residues" evidence="2">
    <location>
        <begin position="565"/>
        <end position="589"/>
    </location>
</feature>
<evidence type="ECO:0000313" key="3">
    <source>
        <dbReference type="EMBL" id="GMI22146.1"/>
    </source>
</evidence>
<evidence type="ECO:0000256" key="2">
    <source>
        <dbReference type="SAM" id="MobiDB-lite"/>
    </source>
</evidence>
<dbReference type="AlphaFoldDB" id="A0A9W7FVG3"/>
<feature type="compositionally biased region" description="Polar residues" evidence="2">
    <location>
        <begin position="118"/>
        <end position="131"/>
    </location>
</feature>
<evidence type="ECO:0000313" key="4">
    <source>
        <dbReference type="Proteomes" id="UP001165065"/>
    </source>
</evidence>
<accession>A0A9W7FVG3</accession>
<feature type="region of interest" description="Disordered" evidence="2">
    <location>
        <begin position="33"/>
        <end position="138"/>
    </location>
</feature>
<sequence>MDRCGDSIPNSKKGEIEFDAFIGFLEKGVVPERRRKSKVKQRLHQSLSTPNIVLSSSSTPNSPSSTPSPFQAPPIRPSSSHTNLPPSYPHPVVVSPPASPTEEMKTSKAAATPLCPDSSDTFAPPTISTLPSKPEPPRIIATPSESLYPSVVSFLGFRPPVYCRDLNVNVNRNFALKRFPATGRPLWKKQETVIQERIVKYVTVEPDGSYQELIETEKNQTEVTHMECKDTGEFAHKETTEYEQMETFNSEIVMAERGTESYVHLKSMDDEYEHLESHMPRKEREREAAMREQEEHEAMLRQMEEEREIRAKMEAEMEAERIKMGGDPNEALPQDYTPPDATPMGFRLGDPMPPGLTEEEQVYWHSHQRAMLEEQYLKQMLDENISLSGEEAGMMPPGETMFYENGVGSPDPNAHSAATATAHNPMPPSMEYPDFADAAEGILPATEEELLMEEEEMMRLREKEMMMATQNIVMDPPADDVPPPSHMSPFAEPHAPAFSASSHPNSMPSPVPNPNLKSALFTSPPPKAEGEQTPLKEKIFAELDEENQHPNDANAMAGGAPTLLTAKSPNSKSPGLKNATQPVFASPTPSDKEAGLD</sequence>
<name>A0A9W7FVG3_9STRA</name>
<dbReference type="Proteomes" id="UP001165065">
    <property type="component" value="Unassembled WGS sequence"/>
</dbReference>
<feature type="region of interest" description="Disordered" evidence="2">
    <location>
        <begin position="477"/>
        <end position="597"/>
    </location>
</feature>
<dbReference type="OrthoDB" id="74915at2759"/>
<gene>
    <name evidence="3" type="ORF">TrCOL_g12461</name>
</gene>
<organism evidence="3 4">
    <name type="scientific">Triparma columacea</name>
    <dbReference type="NCBI Taxonomy" id="722753"/>
    <lineage>
        <taxon>Eukaryota</taxon>
        <taxon>Sar</taxon>
        <taxon>Stramenopiles</taxon>
        <taxon>Ochrophyta</taxon>
        <taxon>Bolidophyceae</taxon>
        <taxon>Parmales</taxon>
        <taxon>Triparmaceae</taxon>
        <taxon>Triparma</taxon>
    </lineage>
</organism>
<keyword evidence="4" id="KW-1185">Reference proteome</keyword>
<proteinExistence type="predicted"/>
<reference evidence="4" key="1">
    <citation type="journal article" date="2023" name="Commun. Biol.">
        <title>Genome analysis of Parmales, the sister group of diatoms, reveals the evolutionary specialization of diatoms from phago-mixotrophs to photoautotrophs.</title>
        <authorList>
            <person name="Ban H."/>
            <person name="Sato S."/>
            <person name="Yoshikawa S."/>
            <person name="Yamada K."/>
            <person name="Nakamura Y."/>
            <person name="Ichinomiya M."/>
            <person name="Sato N."/>
            <person name="Blanc-Mathieu R."/>
            <person name="Endo H."/>
            <person name="Kuwata A."/>
            <person name="Ogata H."/>
        </authorList>
    </citation>
    <scope>NUCLEOTIDE SEQUENCE [LARGE SCALE GENOMIC DNA]</scope>
</reference>
<feature type="compositionally biased region" description="Basic and acidic residues" evidence="2">
    <location>
        <begin position="528"/>
        <end position="549"/>
    </location>
</feature>
<comment type="caution">
    <text evidence="3">The sequence shown here is derived from an EMBL/GenBank/DDBJ whole genome shotgun (WGS) entry which is preliminary data.</text>
</comment>
<evidence type="ECO:0000256" key="1">
    <source>
        <dbReference type="SAM" id="Coils"/>
    </source>
</evidence>
<feature type="compositionally biased region" description="Low complexity" evidence="2">
    <location>
        <begin position="55"/>
        <end position="69"/>
    </location>
</feature>
<feature type="compositionally biased region" description="Basic residues" evidence="2">
    <location>
        <begin position="33"/>
        <end position="43"/>
    </location>
</feature>
<protein>
    <submittedName>
        <fullName evidence="3">Uncharacterized protein</fullName>
    </submittedName>
</protein>
<keyword evidence="1" id="KW-0175">Coiled coil</keyword>
<dbReference type="EMBL" id="BRYA01000542">
    <property type="protein sequence ID" value="GMI22146.1"/>
    <property type="molecule type" value="Genomic_DNA"/>
</dbReference>
<feature type="coiled-coil region" evidence="1">
    <location>
        <begin position="265"/>
        <end position="323"/>
    </location>
</feature>